<name>A0A415GMX1_9BACT</name>
<comment type="caution">
    <text evidence="1">The sequence shown here is derived from an EMBL/GenBank/DDBJ whole genome shotgun (WGS) entry which is preliminary data.</text>
</comment>
<proteinExistence type="predicted"/>
<organism evidence="1 2">
    <name type="scientific">Leyella stercorea</name>
    <dbReference type="NCBI Taxonomy" id="363265"/>
    <lineage>
        <taxon>Bacteria</taxon>
        <taxon>Pseudomonadati</taxon>
        <taxon>Bacteroidota</taxon>
        <taxon>Bacteroidia</taxon>
        <taxon>Bacteroidales</taxon>
        <taxon>Prevotellaceae</taxon>
        <taxon>Leyella</taxon>
    </lineage>
</organism>
<dbReference type="EMBL" id="QRNO01000023">
    <property type="protein sequence ID" value="RHK50965.1"/>
    <property type="molecule type" value="Genomic_DNA"/>
</dbReference>
<reference evidence="1 2" key="1">
    <citation type="submission" date="2018-08" db="EMBL/GenBank/DDBJ databases">
        <title>A genome reference for cultivated species of the human gut microbiota.</title>
        <authorList>
            <person name="Zou Y."/>
            <person name="Xue W."/>
            <person name="Luo G."/>
        </authorList>
    </citation>
    <scope>NUCLEOTIDE SEQUENCE [LARGE SCALE GENOMIC DNA]</scope>
    <source>
        <strain evidence="1 2">AF42-9</strain>
    </source>
</reference>
<dbReference type="InterPro" id="IPR043769">
    <property type="entry name" value="DUF5715"/>
</dbReference>
<gene>
    <name evidence="1" type="ORF">DW060_05945</name>
</gene>
<evidence type="ECO:0000313" key="2">
    <source>
        <dbReference type="Proteomes" id="UP000286598"/>
    </source>
</evidence>
<dbReference type="Pfam" id="PF18979">
    <property type="entry name" value="DUF5715"/>
    <property type="match status" value="1"/>
</dbReference>
<evidence type="ECO:0000313" key="1">
    <source>
        <dbReference type="EMBL" id="RHK50965.1"/>
    </source>
</evidence>
<keyword evidence="2" id="KW-1185">Reference proteome</keyword>
<dbReference type="InterPro" id="IPR009045">
    <property type="entry name" value="Zn_M74/Hedgehog-like"/>
</dbReference>
<sequence>MMNISSKRYLQGFGVTVVLLAMLRCAYPEVASSPASNVAVADSSVVADSMTVADSAKAVLASSTTAISKKDVASVPTLSPKPLGRPSRFFAADGTPVKNRIYSVPHFGNTFPDQNDVQLVAAARHGVKAVIDRADAERRKSELVYVGSNPFYHIDDRMRSSIPYLVPRAAILLQDIGKNFFDSLQTKQIPLHKVIVTSVLRSKADVQKLRRRNSNATENSCHLYGTTFDICYNRYHTVEDPDGPRRRQVRNDTLKWVLSEVLRDMREQKRCLVKYEVKQGCFHITVN</sequence>
<dbReference type="SUPFAM" id="SSF55166">
    <property type="entry name" value="Hedgehog/DD-peptidase"/>
    <property type="match status" value="1"/>
</dbReference>
<protein>
    <submittedName>
        <fullName evidence="1">Uncharacterized protein</fullName>
    </submittedName>
</protein>
<accession>A0A415GMX1</accession>
<dbReference type="OrthoDB" id="1523789at2"/>
<dbReference type="Proteomes" id="UP000286598">
    <property type="component" value="Unassembled WGS sequence"/>
</dbReference>
<dbReference type="AlphaFoldDB" id="A0A415GMX1"/>